<dbReference type="Gene3D" id="3.90.550.10">
    <property type="entry name" value="Spore Coat Polysaccharide Biosynthesis Protein SpsA, Chain A"/>
    <property type="match status" value="1"/>
</dbReference>
<gene>
    <name evidence="2" type="ORF">FHG66_12125</name>
</gene>
<protein>
    <submittedName>
        <fullName evidence="2">Glycosyltransferase</fullName>
    </submittedName>
</protein>
<dbReference type="SUPFAM" id="SSF53448">
    <property type="entry name" value="Nucleotide-diphospho-sugar transferases"/>
    <property type="match status" value="1"/>
</dbReference>
<dbReference type="Pfam" id="PF00535">
    <property type="entry name" value="Glycos_transf_2"/>
    <property type="match status" value="1"/>
</dbReference>
<dbReference type="Proteomes" id="UP000305887">
    <property type="component" value="Unassembled WGS sequence"/>
</dbReference>
<reference evidence="2 3" key="1">
    <citation type="submission" date="2019-06" db="EMBL/GenBank/DDBJ databases">
        <title>YIM 131921 draft genome.</title>
        <authorList>
            <person name="Jiang L."/>
        </authorList>
    </citation>
    <scope>NUCLEOTIDE SEQUENCE [LARGE SCALE GENOMIC DNA]</scope>
    <source>
        <strain evidence="2 3">YIM 131921</strain>
    </source>
</reference>
<keyword evidence="3" id="KW-1185">Reference proteome</keyword>
<name>A0A5C4MW30_9RHOB</name>
<keyword evidence="2" id="KW-0808">Transferase</keyword>
<evidence type="ECO:0000313" key="3">
    <source>
        <dbReference type="Proteomes" id="UP000305887"/>
    </source>
</evidence>
<accession>A0A5C4MW30</accession>
<dbReference type="EMBL" id="VDFU01000013">
    <property type="protein sequence ID" value="TNC49188.1"/>
    <property type="molecule type" value="Genomic_DNA"/>
</dbReference>
<dbReference type="RefSeq" id="WP_139077106.1">
    <property type="nucleotide sequence ID" value="NZ_VDFU01000013.1"/>
</dbReference>
<comment type="caution">
    <text evidence="2">The sequence shown here is derived from an EMBL/GenBank/DDBJ whole genome shotgun (WGS) entry which is preliminary data.</text>
</comment>
<dbReference type="AlphaFoldDB" id="A0A5C4MW30"/>
<feature type="domain" description="Glycosyltransferase 2-like" evidence="1">
    <location>
        <begin position="8"/>
        <end position="149"/>
    </location>
</feature>
<dbReference type="InterPro" id="IPR001173">
    <property type="entry name" value="Glyco_trans_2-like"/>
</dbReference>
<sequence length="319" mass="36966">MSLVLVRTPTYRRPELLKRAMRCLQAQTHQEWVCEVRDDCPDQSARAAVEELGDPRIHYIANRPQKFLVKNLDDCFLRENPYGAEYFYLFEDDNQVRPDFMTRGIEILKGTGLSICQINQEIEYKTGTAEAHAENYGIFDGIFDERIYQPKELRLGLFGGVGISNGAVFWSRNIRVELAFRMDTIPALDEPMRTYMVNEPVYIYRDKLAVWAKNEESTTRNLGVDKRWLRRELDLKKSLNALRRAVWERTPTKMRDEFLDGGILRVSKEDRFEPLRKAGIRVPGAYSDLGVKGQLKRLIVSQLGREHPSIATCIQRSSD</sequence>
<evidence type="ECO:0000259" key="1">
    <source>
        <dbReference type="Pfam" id="PF00535"/>
    </source>
</evidence>
<proteinExistence type="predicted"/>
<dbReference type="OrthoDB" id="194105at2"/>
<dbReference type="InterPro" id="IPR029044">
    <property type="entry name" value="Nucleotide-diphossugar_trans"/>
</dbReference>
<dbReference type="GO" id="GO:0016740">
    <property type="term" value="F:transferase activity"/>
    <property type="evidence" value="ECO:0007669"/>
    <property type="project" value="UniProtKB-KW"/>
</dbReference>
<evidence type="ECO:0000313" key="2">
    <source>
        <dbReference type="EMBL" id="TNC49188.1"/>
    </source>
</evidence>
<organism evidence="2 3">
    <name type="scientific">Rubellimicrobium rubrum</name>
    <dbReference type="NCBI Taxonomy" id="2585369"/>
    <lineage>
        <taxon>Bacteria</taxon>
        <taxon>Pseudomonadati</taxon>
        <taxon>Pseudomonadota</taxon>
        <taxon>Alphaproteobacteria</taxon>
        <taxon>Rhodobacterales</taxon>
        <taxon>Roseobacteraceae</taxon>
        <taxon>Rubellimicrobium</taxon>
    </lineage>
</organism>